<dbReference type="Proteomes" id="UP001241072">
    <property type="component" value="Unassembled WGS sequence"/>
</dbReference>
<keyword evidence="3" id="KW-1185">Reference proteome</keyword>
<sequence length="194" mass="20818">MSADATAEAPDIAPHTGPQGRTPQSAPETTWEPEFDGQRPPFEPGNSAAVKSGAHSQRKVEEIARKVSDELLERFPVVAEYPETLTALARVEGITRLLFSDIVTNGAYDKKGQFRTSLLERYFTAENTGAKLRSSLGMTPQSEAQVARDRAVAASNTVDVLGELMKQGRATKAQSAPLPADRVVLDSEPNAPGS</sequence>
<comment type="caution">
    <text evidence="2">The sequence shown here is derived from an EMBL/GenBank/DDBJ whole genome shotgun (WGS) entry which is preliminary data.</text>
</comment>
<organism evidence="2 3">
    <name type="scientific">Antiquaquibacter soli</name>
    <dbReference type="NCBI Taxonomy" id="3064523"/>
    <lineage>
        <taxon>Bacteria</taxon>
        <taxon>Bacillati</taxon>
        <taxon>Actinomycetota</taxon>
        <taxon>Actinomycetes</taxon>
        <taxon>Micrococcales</taxon>
        <taxon>Microbacteriaceae</taxon>
        <taxon>Antiquaquibacter</taxon>
    </lineage>
</organism>
<proteinExistence type="predicted"/>
<name>A0ABT9BMZ0_9MICO</name>
<accession>A0ABT9BMZ0</accession>
<protein>
    <submittedName>
        <fullName evidence="2">Uncharacterized protein</fullName>
    </submittedName>
</protein>
<feature type="compositionally biased region" description="Polar residues" evidence="1">
    <location>
        <begin position="19"/>
        <end position="28"/>
    </location>
</feature>
<reference evidence="2 3" key="1">
    <citation type="submission" date="2023-07" db="EMBL/GenBank/DDBJ databases">
        <title>Protaetiibacter sp. nov WY-16 isolated from soil.</title>
        <authorList>
            <person name="Liu B."/>
            <person name="Wan Y."/>
        </authorList>
    </citation>
    <scope>NUCLEOTIDE SEQUENCE [LARGE SCALE GENOMIC DNA]</scope>
    <source>
        <strain evidence="2 3">WY-16</strain>
    </source>
</reference>
<dbReference type="EMBL" id="JAUQUB010000001">
    <property type="protein sequence ID" value="MDO7881782.1"/>
    <property type="molecule type" value="Genomic_DNA"/>
</dbReference>
<feature type="region of interest" description="Disordered" evidence="1">
    <location>
        <begin position="169"/>
        <end position="194"/>
    </location>
</feature>
<gene>
    <name evidence="2" type="ORF">Q5716_06025</name>
</gene>
<feature type="region of interest" description="Disordered" evidence="1">
    <location>
        <begin position="1"/>
        <end position="59"/>
    </location>
</feature>
<evidence type="ECO:0000313" key="2">
    <source>
        <dbReference type="EMBL" id="MDO7881782.1"/>
    </source>
</evidence>
<evidence type="ECO:0000256" key="1">
    <source>
        <dbReference type="SAM" id="MobiDB-lite"/>
    </source>
</evidence>
<evidence type="ECO:0000313" key="3">
    <source>
        <dbReference type="Proteomes" id="UP001241072"/>
    </source>
</evidence>
<dbReference type="RefSeq" id="WP_305002181.1">
    <property type="nucleotide sequence ID" value="NZ_JAUQUB010000001.1"/>
</dbReference>